<dbReference type="GO" id="GO:0004386">
    <property type="term" value="F:helicase activity"/>
    <property type="evidence" value="ECO:0007669"/>
    <property type="project" value="UniProtKB-KW"/>
</dbReference>
<dbReference type="InterPro" id="IPR014893">
    <property type="entry name" value="Ku_PK_bind"/>
</dbReference>
<dbReference type="InterPro" id="IPR036465">
    <property type="entry name" value="vWFA_dom_sf"/>
</dbReference>
<keyword evidence="12" id="KW-0238">DNA-binding</keyword>
<keyword evidence="6" id="KW-0547">Nucleotide-binding</keyword>
<evidence type="ECO:0000256" key="7">
    <source>
        <dbReference type="ARBA" id="ARBA00022763"/>
    </source>
</evidence>
<comment type="subcellular location">
    <subcellularLocation>
        <location evidence="2">Chromosome</location>
        <location evidence="2">Telomere</location>
    </subcellularLocation>
    <subcellularLocation>
        <location evidence="1">Nucleus</location>
    </subcellularLocation>
</comment>
<keyword evidence="14" id="KW-0234">DNA repair</keyword>
<keyword evidence="11" id="KW-0779">Telomere</keyword>
<reference evidence="18" key="1">
    <citation type="submission" date="2021-06" db="EMBL/GenBank/DDBJ databases">
        <authorList>
            <person name="Kallberg Y."/>
            <person name="Tangrot J."/>
            <person name="Rosling A."/>
        </authorList>
    </citation>
    <scope>NUCLEOTIDE SEQUENCE</scope>
    <source>
        <strain evidence="18">MT106</strain>
    </source>
</reference>
<dbReference type="InterPro" id="IPR006164">
    <property type="entry name" value="DNA_bd_Ku70/Ku80"/>
</dbReference>
<evidence type="ECO:0000256" key="4">
    <source>
        <dbReference type="ARBA" id="ARBA00021792"/>
    </source>
</evidence>
<evidence type="ECO:0000256" key="2">
    <source>
        <dbReference type="ARBA" id="ARBA00004574"/>
    </source>
</evidence>
<evidence type="ECO:0000256" key="14">
    <source>
        <dbReference type="ARBA" id="ARBA00023204"/>
    </source>
</evidence>
<dbReference type="GO" id="GO:0016787">
    <property type="term" value="F:hydrolase activity"/>
    <property type="evidence" value="ECO:0007669"/>
    <property type="project" value="UniProtKB-KW"/>
</dbReference>
<dbReference type="Pfam" id="PF02735">
    <property type="entry name" value="Ku"/>
    <property type="match status" value="1"/>
</dbReference>
<evidence type="ECO:0000256" key="11">
    <source>
        <dbReference type="ARBA" id="ARBA00022895"/>
    </source>
</evidence>
<dbReference type="SUPFAM" id="SSF101420">
    <property type="entry name" value="C-terminal domain of Ku80"/>
    <property type="match status" value="1"/>
</dbReference>
<organism evidence="18 19">
    <name type="scientific">Ambispora gerdemannii</name>
    <dbReference type="NCBI Taxonomy" id="144530"/>
    <lineage>
        <taxon>Eukaryota</taxon>
        <taxon>Fungi</taxon>
        <taxon>Fungi incertae sedis</taxon>
        <taxon>Mucoromycota</taxon>
        <taxon>Glomeromycotina</taxon>
        <taxon>Glomeromycetes</taxon>
        <taxon>Archaeosporales</taxon>
        <taxon>Ambisporaceae</taxon>
        <taxon>Ambispora</taxon>
    </lineage>
</organism>
<dbReference type="Gene3D" id="3.40.50.410">
    <property type="entry name" value="von Willebrand factor, type A domain"/>
    <property type="match status" value="1"/>
</dbReference>
<feature type="domain" description="VWFA" evidence="17">
    <location>
        <begin position="6"/>
        <end position="219"/>
    </location>
</feature>
<name>A0A9N9F4J8_9GLOM</name>
<dbReference type="PANTHER" id="PTHR12604">
    <property type="entry name" value="KU AUTOANTIGEN DNA HELICASE"/>
    <property type="match status" value="1"/>
</dbReference>
<dbReference type="GO" id="GO:0006310">
    <property type="term" value="P:DNA recombination"/>
    <property type="evidence" value="ECO:0007669"/>
    <property type="project" value="UniProtKB-KW"/>
</dbReference>
<keyword evidence="15" id="KW-0539">Nucleus</keyword>
<dbReference type="Proteomes" id="UP000789831">
    <property type="component" value="Unassembled WGS sequence"/>
</dbReference>
<evidence type="ECO:0000256" key="5">
    <source>
        <dbReference type="ARBA" id="ARBA00022454"/>
    </source>
</evidence>
<evidence type="ECO:0000313" key="19">
    <source>
        <dbReference type="Proteomes" id="UP000789831"/>
    </source>
</evidence>
<dbReference type="GO" id="GO:0043564">
    <property type="term" value="C:Ku70:Ku80 complex"/>
    <property type="evidence" value="ECO:0007669"/>
    <property type="project" value="InterPro"/>
</dbReference>
<dbReference type="GO" id="GO:0003690">
    <property type="term" value="F:double-stranded DNA binding"/>
    <property type="evidence" value="ECO:0007669"/>
    <property type="project" value="TreeGrafter"/>
</dbReference>
<keyword evidence="9" id="KW-0347">Helicase</keyword>
<evidence type="ECO:0000256" key="12">
    <source>
        <dbReference type="ARBA" id="ARBA00023125"/>
    </source>
</evidence>
<dbReference type="SUPFAM" id="SSF53300">
    <property type="entry name" value="vWA-like"/>
    <property type="match status" value="1"/>
</dbReference>
<dbReference type="PROSITE" id="PS50234">
    <property type="entry name" value="VWFA"/>
    <property type="match status" value="1"/>
</dbReference>
<gene>
    <name evidence="18" type="ORF">AGERDE_LOCUS4692</name>
</gene>
<evidence type="ECO:0000256" key="16">
    <source>
        <dbReference type="ARBA" id="ARBA00031847"/>
    </source>
</evidence>
<evidence type="ECO:0000256" key="8">
    <source>
        <dbReference type="ARBA" id="ARBA00022801"/>
    </source>
</evidence>
<keyword evidence="8" id="KW-0378">Hydrolase</keyword>
<keyword evidence="19" id="KW-1185">Reference proteome</keyword>
<evidence type="ECO:0000259" key="17">
    <source>
        <dbReference type="PROSITE" id="PS50234"/>
    </source>
</evidence>
<evidence type="ECO:0000256" key="15">
    <source>
        <dbReference type="ARBA" id="ARBA00023242"/>
    </source>
</evidence>
<evidence type="ECO:0000256" key="3">
    <source>
        <dbReference type="ARBA" id="ARBA00007726"/>
    </source>
</evidence>
<evidence type="ECO:0000256" key="10">
    <source>
        <dbReference type="ARBA" id="ARBA00022840"/>
    </source>
</evidence>
<keyword evidence="7" id="KW-0227">DNA damage</keyword>
<dbReference type="GO" id="GO:0003684">
    <property type="term" value="F:damaged DNA binding"/>
    <property type="evidence" value="ECO:0007669"/>
    <property type="project" value="InterPro"/>
</dbReference>
<dbReference type="AlphaFoldDB" id="A0A9N9F4J8"/>
<dbReference type="Gene3D" id="2.40.290.10">
    <property type="match status" value="1"/>
</dbReference>
<dbReference type="InterPro" id="IPR016194">
    <property type="entry name" value="SPOC-like_C_dom_sf"/>
</dbReference>
<evidence type="ECO:0000256" key="13">
    <source>
        <dbReference type="ARBA" id="ARBA00023172"/>
    </source>
</evidence>
<dbReference type="Gene3D" id="1.10.1600.10">
    <property type="match status" value="1"/>
</dbReference>
<dbReference type="InterPro" id="IPR036494">
    <property type="entry name" value="Ku_C_sf"/>
</dbReference>
<keyword evidence="5" id="KW-0158">Chromosome</keyword>
<evidence type="ECO:0000256" key="9">
    <source>
        <dbReference type="ARBA" id="ARBA00022806"/>
    </source>
</evidence>
<accession>A0A9N9F4J8</accession>
<dbReference type="InterPro" id="IPR005161">
    <property type="entry name" value="Ku_N"/>
</dbReference>
<dbReference type="OrthoDB" id="30826at2759"/>
<comment type="similarity">
    <text evidence="3">Belongs to the ku80 family.</text>
</comment>
<dbReference type="Pfam" id="PF03731">
    <property type="entry name" value="Ku_N"/>
    <property type="match status" value="1"/>
</dbReference>
<dbReference type="CDD" id="cd00873">
    <property type="entry name" value="KU80"/>
    <property type="match status" value="1"/>
</dbReference>
<dbReference type="Pfam" id="PF08785">
    <property type="entry name" value="Ku_PK_bind"/>
    <property type="match status" value="1"/>
</dbReference>
<keyword evidence="13" id="KW-0233">DNA recombination</keyword>
<sequence length="759" mass="85423">MAGKAATVFIIDVGSTMWQKTVDNTGATALDLASKAVQIMIETKIFSERKTDKTAVIAVGTDDTDNDFADDITYEHITVISEIEQPMLPLLRTVSNELPRGNVSGDCFSAIEVASDLITKHCKHLKYIKKIYLFTDGESKIGTRKNDSLVHEIRRGGIEIKIVGAGFDDPDTGFKEQDKSIIKAANEEFLRKFAEDCDGDFFTLSYFLNQLESPQVKSIRLVNLYKGKTLVMGDAENYPDSSLSIPIEIYSRTTIARPKTASKWSVLSEVSSIDPAIKTHEKQADEANRVEVPAEDLEKAYTFGRTIVPLISYDQDLLHLTTTASMDILGFIRTEDFRREYILSNVLVILPPQSDLDASLRVSALIQGLYVKNAYGLVRYISRANADPKVGIIVPYFKPPRECLYFAKLPFKEDYRACVFPSLSNIKDKNGKILEQHKNLPTKEMLDKMGEYIAGMDLMEAAVDEDGNPKEHLKVKETFNPLLYRITKETAHRALRPNEPLAPLNERFLYQTKILPSLEEKNRKVVGELNELLQIKKVPPKAKRRRAEVSRKGVGEIDVEDILGSKDEDEVMEDVVTKKLKSASDWSFEHDVSLEDVDVRKIGIVDPIGDFNKMIENHKEDLVTMAVEQMCGIIKKLVTPSNGEKADNEKALQCLKTLRGVATRENEAQKFNDFLRELYKESPKEQSKTMDFLGAVANANITLISSDEASDSNFSKYEADQFLHAINDMSFVILEPEDGREHKSKKISSGDDLWDELMS</sequence>
<evidence type="ECO:0000313" key="18">
    <source>
        <dbReference type="EMBL" id="CAG8510008.1"/>
    </source>
</evidence>
<dbReference type="GO" id="GO:0005524">
    <property type="term" value="F:ATP binding"/>
    <property type="evidence" value="ECO:0007669"/>
    <property type="project" value="UniProtKB-KW"/>
</dbReference>
<dbReference type="FunFam" id="3.40.50.410:FF:000073">
    <property type="entry name" value="ATP-dependent DNA helicase II subunit 2"/>
    <property type="match status" value="1"/>
</dbReference>
<dbReference type="InterPro" id="IPR024193">
    <property type="entry name" value="Ku80"/>
</dbReference>
<protein>
    <recommendedName>
        <fullName evidence="4">ATP-dependent DNA helicase II subunit 2</fullName>
    </recommendedName>
    <alternativeName>
        <fullName evidence="16">ATP-dependent DNA helicase II subunit Ku80</fullName>
    </alternativeName>
</protein>
<dbReference type="GO" id="GO:0042162">
    <property type="term" value="F:telomeric DNA binding"/>
    <property type="evidence" value="ECO:0007669"/>
    <property type="project" value="InterPro"/>
</dbReference>
<comment type="caution">
    <text evidence="18">The sequence shown here is derived from an EMBL/GenBank/DDBJ whole genome shotgun (WGS) entry which is preliminary data.</text>
</comment>
<dbReference type="GO" id="GO:0000723">
    <property type="term" value="P:telomere maintenance"/>
    <property type="evidence" value="ECO:0007669"/>
    <property type="project" value="InterPro"/>
</dbReference>
<evidence type="ECO:0000256" key="6">
    <source>
        <dbReference type="ARBA" id="ARBA00022741"/>
    </source>
</evidence>
<keyword evidence="10" id="KW-0067">ATP-binding</keyword>
<proteinExistence type="inferred from homology"/>
<dbReference type="InterPro" id="IPR002035">
    <property type="entry name" value="VWF_A"/>
</dbReference>
<dbReference type="GO" id="GO:0006303">
    <property type="term" value="P:double-strand break repair via nonhomologous end joining"/>
    <property type="evidence" value="ECO:0007669"/>
    <property type="project" value="InterPro"/>
</dbReference>
<dbReference type="PANTHER" id="PTHR12604:SF4">
    <property type="entry name" value="X-RAY REPAIR CROSS-COMPLEMENTING PROTEIN 5"/>
    <property type="match status" value="1"/>
</dbReference>
<dbReference type="GO" id="GO:0000781">
    <property type="term" value="C:chromosome, telomeric region"/>
    <property type="evidence" value="ECO:0007669"/>
    <property type="project" value="UniProtKB-SubCell"/>
</dbReference>
<dbReference type="SMART" id="SM00559">
    <property type="entry name" value="Ku78"/>
    <property type="match status" value="1"/>
</dbReference>
<dbReference type="Gene3D" id="1.25.40.240">
    <property type="entry name" value="Ku, C-terminal domain"/>
    <property type="match status" value="1"/>
</dbReference>
<dbReference type="SUPFAM" id="SSF100939">
    <property type="entry name" value="SPOC domain-like"/>
    <property type="match status" value="1"/>
</dbReference>
<dbReference type="EMBL" id="CAJVPL010000563">
    <property type="protein sequence ID" value="CAG8510008.1"/>
    <property type="molecule type" value="Genomic_DNA"/>
</dbReference>
<evidence type="ECO:0000256" key="1">
    <source>
        <dbReference type="ARBA" id="ARBA00004123"/>
    </source>
</evidence>